<dbReference type="EMBL" id="ML742121">
    <property type="protein sequence ID" value="KAE8149485.1"/>
    <property type="molecule type" value="Genomic_DNA"/>
</dbReference>
<name>A0A5N6TSZ0_ASPAV</name>
<keyword evidence="1" id="KW-0472">Membrane</keyword>
<organism evidence="2 3">
    <name type="scientific">Aspergillus avenaceus</name>
    <dbReference type="NCBI Taxonomy" id="36643"/>
    <lineage>
        <taxon>Eukaryota</taxon>
        <taxon>Fungi</taxon>
        <taxon>Dikarya</taxon>
        <taxon>Ascomycota</taxon>
        <taxon>Pezizomycotina</taxon>
        <taxon>Eurotiomycetes</taxon>
        <taxon>Eurotiomycetidae</taxon>
        <taxon>Eurotiales</taxon>
        <taxon>Aspergillaceae</taxon>
        <taxon>Aspergillus</taxon>
        <taxon>Aspergillus subgen. Circumdati</taxon>
    </lineage>
</organism>
<evidence type="ECO:0000313" key="3">
    <source>
        <dbReference type="Proteomes" id="UP000325780"/>
    </source>
</evidence>
<dbReference type="PANTHER" id="PTHR35043:SF7">
    <property type="entry name" value="TRANSCRIPTION FACTOR DOMAIN-CONTAINING PROTEIN"/>
    <property type="match status" value="1"/>
</dbReference>
<sequence length="452" mass="50924">MPGPTERGTLQLLWSCTSTFILCIWTAMHPNVVPVRGVFPTGFYKAALMIVAVLLPEMVLCMAAAQFFHAKDVHIAWKEKWADWRNRNQGRRTGNNEEEWLGLSGAFFVVMGGFVVDTRKGGASPLVTTITGKGFIELLENDTIQSLVDSGELKKEHFDHFNVEDKGKASNIAKAIVVCQATWMAVQIAGRKASGLPVTLLEAHVAIQILYSVTAYIFWWKKPLDVAEPISIPLDESYLGSHDPKMKTRGDIRDQSFITEDNQIWSATHMFFRVAHDVSMYLGGRVELYSAITALINCALHATVWNSHFPTTTERLLWRLSVAGIGLFPTITYVITVSNRLDRYLLKWFFSTRSYSKNIICRPFQVAQGLWYIRLEACGLRDAEDGRRIEPEGWFGKIHPCLRIVLVDIVILSTSLYLASITYLTIEAFISLRSLPAGSYSLPIWSHILPHI</sequence>
<dbReference type="AlphaFoldDB" id="A0A5N6TSZ0"/>
<proteinExistence type="predicted"/>
<dbReference type="PANTHER" id="PTHR35043">
    <property type="entry name" value="TRANSCRIPTION FACTOR DOMAIN-CONTAINING PROTEIN"/>
    <property type="match status" value="1"/>
</dbReference>
<feature type="transmembrane region" description="Helical" evidence="1">
    <location>
        <begin position="286"/>
        <end position="304"/>
    </location>
</feature>
<feature type="transmembrane region" description="Helical" evidence="1">
    <location>
        <begin position="48"/>
        <end position="68"/>
    </location>
</feature>
<feature type="transmembrane region" description="Helical" evidence="1">
    <location>
        <begin position="12"/>
        <end position="28"/>
    </location>
</feature>
<feature type="transmembrane region" description="Helical" evidence="1">
    <location>
        <begin position="316"/>
        <end position="337"/>
    </location>
</feature>
<accession>A0A5N6TSZ0</accession>
<protein>
    <submittedName>
        <fullName evidence="2">Uncharacterized protein</fullName>
    </submittedName>
</protein>
<evidence type="ECO:0000256" key="1">
    <source>
        <dbReference type="SAM" id="Phobius"/>
    </source>
</evidence>
<keyword evidence="1" id="KW-0812">Transmembrane</keyword>
<keyword evidence="3" id="KW-1185">Reference proteome</keyword>
<dbReference type="OrthoDB" id="9451547at2759"/>
<dbReference type="Proteomes" id="UP000325780">
    <property type="component" value="Unassembled WGS sequence"/>
</dbReference>
<keyword evidence="1" id="KW-1133">Transmembrane helix</keyword>
<feature type="transmembrane region" description="Helical" evidence="1">
    <location>
        <begin position="404"/>
        <end position="426"/>
    </location>
</feature>
<reference evidence="2 3" key="1">
    <citation type="submission" date="2019-04" db="EMBL/GenBank/DDBJ databases">
        <title>Friends and foes A comparative genomics study of 23 Aspergillus species from section Flavi.</title>
        <authorList>
            <consortium name="DOE Joint Genome Institute"/>
            <person name="Kjaerbolling I."/>
            <person name="Vesth T."/>
            <person name="Frisvad J.C."/>
            <person name="Nybo J.L."/>
            <person name="Theobald S."/>
            <person name="Kildgaard S."/>
            <person name="Isbrandt T."/>
            <person name="Kuo A."/>
            <person name="Sato A."/>
            <person name="Lyhne E.K."/>
            <person name="Kogle M.E."/>
            <person name="Wiebenga A."/>
            <person name="Kun R.S."/>
            <person name="Lubbers R.J."/>
            <person name="Makela M.R."/>
            <person name="Barry K."/>
            <person name="Chovatia M."/>
            <person name="Clum A."/>
            <person name="Daum C."/>
            <person name="Haridas S."/>
            <person name="He G."/>
            <person name="LaButti K."/>
            <person name="Lipzen A."/>
            <person name="Mondo S."/>
            <person name="Riley R."/>
            <person name="Salamov A."/>
            <person name="Simmons B.A."/>
            <person name="Magnuson J.K."/>
            <person name="Henrissat B."/>
            <person name="Mortensen U.H."/>
            <person name="Larsen T.O."/>
            <person name="Devries R.P."/>
            <person name="Grigoriev I.V."/>
            <person name="Machida M."/>
            <person name="Baker S.E."/>
            <person name="Andersen M.R."/>
        </authorList>
    </citation>
    <scope>NUCLEOTIDE SEQUENCE [LARGE SCALE GENOMIC DNA]</scope>
    <source>
        <strain evidence="2 3">IBT 18842</strain>
    </source>
</reference>
<gene>
    <name evidence="2" type="ORF">BDV25DRAFT_130317</name>
</gene>
<evidence type="ECO:0000313" key="2">
    <source>
        <dbReference type="EMBL" id="KAE8149485.1"/>
    </source>
</evidence>